<dbReference type="FunFam" id="2.60.120.10:FF:000033">
    <property type="entry name" value="Centromere protein C 1"/>
    <property type="match status" value="1"/>
</dbReference>
<dbReference type="InterPro" id="IPR025974">
    <property type="entry name" value="Mif2/CENP-C_cupin"/>
</dbReference>
<dbReference type="GO" id="GO:0019237">
    <property type="term" value="F:centromeric DNA binding"/>
    <property type="evidence" value="ECO:0007669"/>
    <property type="project" value="InterPro"/>
</dbReference>
<feature type="compositionally biased region" description="Acidic residues" evidence="7">
    <location>
        <begin position="683"/>
        <end position="708"/>
    </location>
</feature>
<dbReference type="GO" id="GO:0005634">
    <property type="term" value="C:nucleus"/>
    <property type="evidence" value="ECO:0007669"/>
    <property type="project" value="UniProtKB-SubCell"/>
</dbReference>
<dbReference type="GO" id="GO:0051382">
    <property type="term" value="P:kinetochore assembly"/>
    <property type="evidence" value="ECO:0007669"/>
    <property type="project" value="InterPro"/>
</dbReference>
<accession>A0AAJ0BND9</accession>
<dbReference type="InterPro" id="IPR014710">
    <property type="entry name" value="RmlC-like_jellyroll"/>
</dbReference>
<feature type="region of interest" description="Disordered" evidence="7">
    <location>
        <begin position="37"/>
        <end position="460"/>
    </location>
</feature>
<dbReference type="PANTHER" id="PTHR16684">
    <property type="entry name" value="CENTROMERE PROTEIN C"/>
    <property type="match status" value="1"/>
</dbReference>
<feature type="compositionally biased region" description="Polar residues" evidence="7">
    <location>
        <begin position="112"/>
        <end position="122"/>
    </location>
</feature>
<comment type="caution">
    <text evidence="10">The sequence shown here is derived from an EMBL/GenBank/DDBJ whole genome shotgun (WGS) entry which is preliminary data.</text>
</comment>
<gene>
    <name evidence="10" type="ORF">QBC47DRAFT_30441</name>
</gene>
<feature type="compositionally biased region" description="Acidic residues" evidence="7">
    <location>
        <begin position="223"/>
        <end position="241"/>
    </location>
</feature>
<feature type="compositionally biased region" description="Polar residues" evidence="7">
    <location>
        <begin position="376"/>
        <end position="385"/>
    </location>
</feature>
<evidence type="ECO:0000256" key="2">
    <source>
        <dbReference type="ARBA" id="ARBA00010291"/>
    </source>
</evidence>
<feature type="region of interest" description="Disordered" evidence="7">
    <location>
        <begin position="674"/>
        <end position="708"/>
    </location>
</feature>
<evidence type="ECO:0000259" key="9">
    <source>
        <dbReference type="Pfam" id="PF15624"/>
    </source>
</evidence>
<evidence type="ECO:0000256" key="1">
    <source>
        <dbReference type="ARBA" id="ARBA00004123"/>
    </source>
</evidence>
<feature type="compositionally biased region" description="Polar residues" evidence="7">
    <location>
        <begin position="437"/>
        <end position="450"/>
    </location>
</feature>
<sequence length="708" mass="77985">MAPRSSQQRRTIGPQSEHIYELGVAGRKTGITLKDSGIRDEHGMEPLDALFSSPSKSEANGDIHDDGHESEEEDDGTGEAMDITTTSGIGPAALLNGHGNRLSFPLPRSHSPVKTSLNSPAQRNRFLARKSPPGSGRINSSQPLPKRRLDFDEEEGNDTRASSQPLYKKGMPTLTANGLTNGHRFQSAEEESDEDQPDEQREDEEVDAFVEESMAMLTAETEASPEPEQEENVDNESSEEEPVARVAASKRKPAPGPKPKTNGVGARGPKATKKSKVVQEESDGSDQEQGNGDEQEPEPVESEAEEAPMPPKKKAGRPKASSAVSESRPKKRRSLNDETEASDSGAAARQTKRQRTEETAAPAVKSRGRPKKTSDGAAQSKSPETASKPAPAEKGKKGRKRKSSPVPGDVSQVIVPRGPPLPKARGLLISRREIPGESSSNMLRTRSGRNSFKPIAYWRNERVDYEQEETESAPTGKKNSHKKIVLPSIKEVVRVDEPEPSTVRRSHYKRGKSSRRGRGARSYNDSDDEDIPVEPWESNPGTIAGQVVCWHPDHEFNPPAQDELVDVEPKQLAISAAAVATQEVKDATFRYAKTLSEGFFNVGVVDLPPGSEKRPKNSRKMFMTFFVHTGRVLVTVNETSFRISKGSMWFVPRGNYYSIENDYDQPARIFFSQGCEVAPRPVEEDEEEEQELPEEDEEPEEGEEEEEE</sequence>
<dbReference type="GO" id="GO:0051315">
    <property type="term" value="P:attachment of mitotic spindle microtubules to kinetochore"/>
    <property type="evidence" value="ECO:0007669"/>
    <property type="project" value="TreeGrafter"/>
</dbReference>
<comment type="function">
    <text evidence="5">Component of the kinetochore, a multiprotein complex that assembles on centromeric DNA and attaches chromosomes to spindle microtubules, mediating chromosome segregation and sister chromatid segregation during meiosis and mitosis. Component of the inner kinetochore constitutive centromere-associated network (CCAN), which serves as a structural platform for outer kinetochore assembly.</text>
</comment>
<organism evidence="10 11">
    <name type="scientific">Echria macrotheca</name>
    <dbReference type="NCBI Taxonomy" id="438768"/>
    <lineage>
        <taxon>Eukaryota</taxon>
        <taxon>Fungi</taxon>
        <taxon>Dikarya</taxon>
        <taxon>Ascomycota</taxon>
        <taxon>Pezizomycotina</taxon>
        <taxon>Sordariomycetes</taxon>
        <taxon>Sordariomycetidae</taxon>
        <taxon>Sordariales</taxon>
        <taxon>Schizotheciaceae</taxon>
        <taxon>Echria</taxon>
    </lineage>
</organism>
<dbReference type="InterPro" id="IPR011051">
    <property type="entry name" value="RmlC_Cupin_sf"/>
</dbReference>
<evidence type="ECO:0000313" key="11">
    <source>
        <dbReference type="Proteomes" id="UP001239445"/>
    </source>
</evidence>
<feature type="compositionally biased region" description="Acidic residues" evidence="7">
    <location>
        <begin position="68"/>
        <end position="77"/>
    </location>
</feature>
<reference evidence="10" key="1">
    <citation type="submission" date="2023-06" db="EMBL/GenBank/DDBJ databases">
        <title>Genome-scale phylogeny and comparative genomics of the fungal order Sordariales.</title>
        <authorList>
            <consortium name="Lawrence Berkeley National Laboratory"/>
            <person name="Hensen N."/>
            <person name="Bonometti L."/>
            <person name="Westerberg I."/>
            <person name="Brannstrom I.O."/>
            <person name="Guillou S."/>
            <person name="Cros-Aarteil S."/>
            <person name="Calhoun S."/>
            <person name="Haridas S."/>
            <person name="Kuo A."/>
            <person name="Mondo S."/>
            <person name="Pangilinan J."/>
            <person name="Riley R."/>
            <person name="Labutti K."/>
            <person name="Andreopoulos B."/>
            <person name="Lipzen A."/>
            <person name="Chen C."/>
            <person name="Yanf M."/>
            <person name="Daum C."/>
            <person name="Ng V."/>
            <person name="Clum A."/>
            <person name="Steindorff A."/>
            <person name="Ohm R."/>
            <person name="Martin F."/>
            <person name="Silar P."/>
            <person name="Natvig D."/>
            <person name="Lalanne C."/>
            <person name="Gautier V."/>
            <person name="Ament-Velasquez S.L."/>
            <person name="Kruys A."/>
            <person name="Hutchinson M.I."/>
            <person name="Powell A.J."/>
            <person name="Barry K."/>
            <person name="Miller A.N."/>
            <person name="Grigoriev I.V."/>
            <person name="Debuchy R."/>
            <person name="Gladieux P."/>
            <person name="Thoren M.H."/>
            <person name="Johannesson H."/>
        </authorList>
    </citation>
    <scope>NUCLEOTIDE SEQUENCE</scope>
    <source>
        <strain evidence="10">PSN4</strain>
    </source>
</reference>
<dbReference type="AlphaFoldDB" id="A0AAJ0BND9"/>
<feature type="compositionally biased region" description="Acidic residues" evidence="7">
    <location>
        <begin position="188"/>
        <end position="210"/>
    </location>
</feature>
<feature type="region of interest" description="Disordered" evidence="7">
    <location>
        <begin position="465"/>
        <end position="484"/>
    </location>
</feature>
<proteinExistence type="inferred from homology"/>
<protein>
    <recommendedName>
        <fullName evidence="6">CENP-C homolog</fullName>
    </recommendedName>
</protein>
<keyword evidence="11" id="KW-1185">Reference proteome</keyword>
<feature type="compositionally biased region" description="Acidic residues" evidence="7">
    <location>
        <begin position="280"/>
        <end position="306"/>
    </location>
</feature>
<dbReference type="SUPFAM" id="SSF51182">
    <property type="entry name" value="RmlC-like cupins"/>
    <property type="match status" value="1"/>
</dbReference>
<dbReference type="PANTHER" id="PTHR16684:SF11">
    <property type="entry name" value="CENTROMERE PROTEIN C"/>
    <property type="match status" value="1"/>
</dbReference>
<dbReference type="InterPro" id="IPR028929">
    <property type="entry name" value="Mif2_N"/>
</dbReference>
<evidence type="ECO:0000259" key="8">
    <source>
        <dbReference type="Pfam" id="PF11699"/>
    </source>
</evidence>
<feature type="domain" description="Mif2/CENP-C cupin" evidence="8">
    <location>
        <begin position="589"/>
        <end position="673"/>
    </location>
</feature>
<keyword evidence="3" id="KW-0238">DNA-binding</keyword>
<dbReference type="Gene3D" id="2.60.120.10">
    <property type="entry name" value="Jelly Rolls"/>
    <property type="match status" value="1"/>
</dbReference>
<comment type="subcellular location">
    <subcellularLocation>
        <location evidence="1">Nucleus</location>
    </subcellularLocation>
</comment>
<dbReference type="Pfam" id="PF11699">
    <property type="entry name" value="CENP-C_C"/>
    <property type="match status" value="1"/>
</dbReference>
<evidence type="ECO:0000256" key="7">
    <source>
        <dbReference type="SAM" id="MobiDB-lite"/>
    </source>
</evidence>
<feature type="domain" description="Mif2 N-terminal" evidence="9">
    <location>
        <begin position="19"/>
        <end position="151"/>
    </location>
</feature>
<dbReference type="GO" id="GO:0051455">
    <property type="term" value="P:spindle attachment to meiosis I kinetochore"/>
    <property type="evidence" value="ECO:0007669"/>
    <property type="project" value="TreeGrafter"/>
</dbReference>
<feature type="region of interest" description="Disordered" evidence="7">
    <location>
        <begin position="1"/>
        <end position="23"/>
    </location>
</feature>
<dbReference type="CDD" id="cd06993">
    <property type="entry name" value="cupin_CENP-C_C"/>
    <property type="match status" value="1"/>
</dbReference>
<feature type="region of interest" description="Disordered" evidence="7">
    <location>
        <begin position="496"/>
        <end position="539"/>
    </location>
</feature>
<feature type="compositionally biased region" description="Polar residues" evidence="7">
    <location>
        <begin position="174"/>
        <end position="184"/>
    </location>
</feature>
<evidence type="ECO:0000256" key="6">
    <source>
        <dbReference type="ARBA" id="ARBA00075033"/>
    </source>
</evidence>
<evidence type="ECO:0000256" key="5">
    <source>
        <dbReference type="ARBA" id="ARBA00057947"/>
    </source>
</evidence>
<evidence type="ECO:0000256" key="4">
    <source>
        <dbReference type="ARBA" id="ARBA00023242"/>
    </source>
</evidence>
<dbReference type="Pfam" id="PF15624">
    <property type="entry name" value="Mif2_N"/>
    <property type="match status" value="1"/>
</dbReference>
<comment type="similarity">
    <text evidence="2">Belongs to the CENP-C/MIF2 family.</text>
</comment>
<dbReference type="EMBL" id="MU839827">
    <property type="protein sequence ID" value="KAK1761498.1"/>
    <property type="molecule type" value="Genomic_DNA"/>
</dbReference>
<keyword evidence="4" id="KW-0539">Nucleus</keyword>
<evidence type="ECO:0000313" key="10">
    <source>
        <dbReference type="EMBL" id="KAK1761498.1"/>
    </source>
</evidence>
<dbReference type="Proteomes" id="UP001239445">
    <property type="component" value="Unassembled WGS sequence"/>
</dbReference>
<feature type="compositionally biased region" description="Basic residues" evidence="7">
    <location>
        <begin position="504"/>
        <end position="519"/>
    </location>
</feature>
<dbReference type="GO" id="GO:0000776">
    <property type="term" value="C:kinetochore"/>
    <property type="evidence" value="ECO:0007669"/>
    <property type="project" value="InterPro"/>
</dbReference>
<evidence type="ECO:0000256" key="3">
    <source>
        <dbReference type="ARBA" id="ARBA00023125"/>
    </source>
</evidence>
<feature type="compositionally biased region" description="Polar residues" evidence="7">
    <location>
        <begin position="1"/>
        <end position="14"/>
    </location>
</feature>
<dbReference type="InterPro" id="IPR028386">
    <property type="entry name" value="CENP-C/Mif2/cnp3"/>
</dbReference>
<name>A0AAJ0BND9_9PEZI</name>